<dbReference type="SUPFAM" id="SSF52540">
    <property type="entry name" value="P-loop containing nucleoside triphosphate hydrolases"/>
    <property type="match status" value="1"/>
</dbReference>
<dbReference type="PANTHER" id="PTHR46312">
    <property type="entry name" value="NACHT DOMAIN-CONTAINING PROTEIN"/>
    <property type="match status" value="1"/>
</dbReference>
<reference evidence="2 3" key="1">
    <citation type="journal article" date="2015" name="Stand. Genomic Sci.">
        <title>Genomic Encyclopedia of Bacterial and Archaeal Type Strains, Phase III: the genomes of soil and plant-associated and newly described type strains.</title>
        <authorList>
            <person name="Whitman W.B."/>
            <person name="Woyke T."/>
            <person name="Klenk H.P."/>
            <person name="Zhou Y."/>
            <person name="Lilburn T.G."/>
            <person name="Beck B.J."/>
            <person name="De Vos P."/>
            <person name="Vandamme P."/>
            <person name="Eisen J.A."/>
            <person name="Garrity G."/>
            <person name="Hugenholtz P."/>
            <person name="Kyrpides N.C."/>
        </authorList>
    </citation>
    <scope>NUCLEOTIDE SEQUENCE [LARGE SCALE GENOMIC DNA]</scope>
    <source>
        <strain evidence="2 3">CGMCC 1.10821</strain>
    </source>
</reference>
<sequence length="595" mass="68458">MVNDLGISDKALTLLPKGIELAKDVLNKLDQRAQYEFRIGHIEYCTNVIRKYCRSRTFFVRDEPQFIEDFYVPASIQRGSRQRVDKANLASLFKVGRRAIVTGTGGSGKTIFMRYLLLDAIERGVGYPVFIELRNINELEEVDLEKLIVGFMKEHGFPLSESLAIRSLQEGLLVILLDGFDEVVASKRKVLEAAIKKLATQHPCQIVLSSRPDMVLEGWDSFSSVRIAPLELEEACELIAKIRFDDDKEIKDRFIAKLKGGLFRTHEYFLSNPLLLSIMLLTYGDSADIPKKFASFYEQAYTALFQKHDALKSGYRRERQTSLDIYEFARLFSTFSAITYNKRAFRFSMVDAVGFAKQAQRVVGMPGISPEDFLQDARQAVCLLIEDGLDLAFVHRSFQEYFVARFINDADMSLQKQYIKQLSSKEQEPLFEVDNVLKLLHEMSPALVEENYLIPGLKDLFPSPSRKLSLAGWRRIFMQVFDRVHMHEENSLSFSVRHWRRLALLLFMNDNCVTQRQRRVKKVSEELGEFFAEDKSIRLDDVSERSPLWAELGSYPGGFCLSAFEEVRREYVSMLARSRERAKAIGDVFSFADRK</sequence>
<name>A0A562LAF9_9GAMM</name>
<dbReference type="PANTHER" id="PTHR46312:SF2">
    <property type="entry name" value="NUCLEOTIDE-BINDING OLIGOMERIZATION DOMAIN-CONTAINING PROTEIN 2-LIKE"/>
    <property type="match status" value="1"/>
</dbReference>
<keyword evidence="3" id="KW-1185">Reference proteome</keyword>
<dbReference type="Proteomes" id="UP000315167">
    <property type="component" value="Unassembled WGS sequence"/>
</dbReference>
<evidence type="ECO:0000259" key="1">
    <source>
        <dbReference type="PROSITE" id="PS50837"/>
    </source>
</evidence>
<dbReference type="AlphaFoldDB" id="A0A562LAF9"/>
<dbReference type="RefSeq" id="WP_158635262.1">
    <property type="nucleotide sequence ID" value="NZ_VLKN01000002.1"/>
</dbReference>
<organism evidence="2 3">
    <name type="scientific">Luteimonas cucumeris</name>
    <dbReference type="NCBI Taxonomy" id="985012"/>
    <lineage>
        <taxon>Bacteria</taxon>
        <taxon>Pseudomonadati</taxon>
        <taxon>Pseudomonadota</taxon>
        <taxon>Gammaproteobacteria</taxon>
        <taxon>Lysobacterales</taxon>
        <taxon>Lysobacteraceae</taxon>
        <taxon>Luteimonas</taxon>
    </lineage>
</organism>
<comment type="caution">
    <text evidence="2">The sequence shown here is derived from an EMBL/GenBank/DDBJ whole genome shotgun (WGS) entry which is preliminary data.</text>
</comment>
<dbReference type="Gene3D" id="3.40.50.300">
    <property type="entry name" value="P-loop containing nucleotide triphosphate hydrolases"/>
    <property type="match status" value="1"/>
</dbReference>
<feature type="domain" description="NACHT" evidence="1">
    <location>
        <begin position="97"/>
        <end position="217"/>
    </location>
</feature>
<dbReference type="InterPro" id="IPR007111">
    <property type="entry name" value="NACHT_NTPase"/>
</dbReference>
<gene>
    <name evidence="2" type="ORF">IP90_00795</name>
</gene>
<dbReference type="EMBL" id="VLKN01000002">
    <property type="protein sequence ID" value="TWI04662.1"/>
    <property type="molecule type" value="Genomic_DNA"/>
</dbReference>
<dbReference type="InterPro" id="IPR027417">
    <property type="entry name" value="P-loop_NTPase"/>
</dbReference>
<evidence type="ECO:0000313" key="2">
    <source>
        <dbReference type="EMBL" id="TWI04662.1"/>
    </source>
</evidence>
<proteinExistence type="predicted"/>
<accession>A0A562LAF9</accession>
<evidence type="ECO:0000313" key="3">
    <source>
        <dbReference type="Proteomes" id="UP000315167"/>
    </source>
</evidence>
<dbReference type="OrthoDB" id="6875580at2"/>
<dbReference type="Pfam" id="PF05729">
    <property type="entry name" value="NACHT"/>
    <property type="match status" value="1"/>
</dbReference>
<dbReference type="PROSITE" id="PS50837">
    <property type="entry name" value="NACHT"/>
    <property type="match status" value="1"/>
</dbReference>
<protein>
    <submittedName>
        <fullName evidence="2">NACHT domain-containing protein</fullName>
    </submittedName>
</protein>